<organism evidence="1 2">
    <name type="scientific">Halioglobus japonicus</name>
    <dbReference type="NCBI Taxonomy" id="930805"/>
    <lineage>
        <taxon>Bacteria</taxon>
        <taxon>Pseudomonadati</taxon>
        <taxon>Pseudomonadota</taxon>
        <taxon>Gammaproteobacteria</taxon>
        <taxon>Cellvibrionales</taxon>
        <taxon>Halieaceae</taxon>
        <taxon>Halioglobus</taxon>
    </lineage>
</organism>
<keyword evidence="2" id="KW-1185">Reference proteome</keyword>
<sequence length="68" mass="7682">MKKRLTLHIGDFNTGSTALQTSLSENRDKLYQRGINYPASARPRSKPISYGVLSLSTLDEFGEHTPEW</sequence>
<dbReference type="KEGG" id="hja:BST95_01200"/>
<name>A0AAP8MBW3_9GAMM</name>
<evidence type="ECO:0000313" key="1">
    <source>
        <dbReference type="EMBL" id="PLW84940.1"/>
    </source>
</evidence>
<dbReference type="AlphaFoldDB" id="A0AAP8MBW3"/>
<evidence type="ECO:0000313" key="2">
    <source>
        <dbReference type="Proteomes" id="UP000235162"/>
    </source>
</evidence>
<gene>
    <name evidence="1" type="ORF">C0029_15465</name>
</gene>
<comment type="caution">
    <text evidence="1">The sequence shown here is derived from an EMBL/GenBank/DDBJ whole genome shotgun (WGS) entry which is preliminary data.</text>
</comment>
<reference evidence="1 2" key="1">
    <citation type="submission" date="2018-01" db="EMBL/GenBank/DDBJ databases">
        <title>The draft genome sequence of Halioglobus japonicus S1-36.</title>
        <authorList>
            <person name="Du Z.-J."/>
            <person name="Shi M.-J."/>
        </authorList>
    </citation>
    <scope>NUCLEOTIDE SEQUENCE [LARGE SCALE GENOMIC DNA]</scope>
    <source>
        <strain evidence="1 2">S1-36</strain>
    </source>
</reference>
<dbReference type="EMBL" id="PKUR01000004">
    <property type="protein sequence ID" value="PLW84940.1"/>
    <property type="molecule type" value="Genomic_DNA"/>
</dbReference>
<accession>A0AAP8MBW3</accession>
<dbReference type="Proteomes" id="UP000235162">
    <property type="component" value="Unassembled WGS sequence"/>
</dbReference>
<protein>
    <submittedName>
        <fullName evidence="1">Uncharacterized protein</fullName>
    </submittedName>
</protein>
<proteinExistence type="predicted"/>